<evidence type="ECO:0000256" key="13">
    <source>
        <dbReference type="SAM" id="SignalP"/>
    </source>
</evidence>
<name>A0A1J1J162_9DIPT</name>
<keyword evidence="17" id="KW-1185">Reference proteome</keyword>
<dbReference type="PANTHER" id="PTHR42643">
    <property type="entry name" value="IONOTROPIC RECEPTOR 20A-RELATED"/>
    <property type="match status" value="1"/>
</dbReference>
<keyword evidence="11" id="KW-0407">Ion channel</keyword>
<keyword evidence="3" id="KW-1003">Cell membrane</keyword>
<evidence type="ECO:0000256" key="3">
    <source>
        <dbReference type="ARBA" id="ARBA00022475"/>
    </source>
</evidence>
<evidence type="ECO:0000259" key="14">
    <source>
        <dbReference type="Pfam" id="PF10613"/>
    </source>
</evidence>
<dbReference type="InterPro" id="IPR052192">
    <property type="entry name" value="Insect_Ionotropic_Sensory_Rcpt"/>
</dbReference>
<evidence type="ECO:0000256" key="9">
    <source>
        <dbReference type="ARBA" id="ARBA00023180"/>
    </source>
</evidence>
<dbReference type="OrthoDB" id="8050636at2759"/>
<evidence type="ECO:0000256" key="2">
    <source>
        <dbReference type="ARBA" id="ARBA00022448"/>
    </source>
</evidence>
<keyword evidence="5 12" id="KW-1133">Transmembrane helix</keyword>
<evidence type="ECO:0000256" key="1">
    <source>
        <dbReference type="ARBA" id="ARBA00004651"/>
    </source>
</evidence>
<evidence type="ECO:0000256" key="11">
    <source>
        <dbReference type="ARBA" id="ARBA00023303"/>
    </source>
</evidence>
<dbReference type="PANTHER" id="PTHR42643:SF30">
    <property type="entry name" value="IONOTROPIC RECEPTOR 40A-RELATED"/>
    <property type="match status" value="1"/>
</dbReference>
<keyword evidence="9" id="KW-0325">Glycoprotein</keyword>
<keyword evidence="8" id="KW-0675">Receptor</keyword>
<keyword evidence="6" id="KW-0406">Ion transport</keyword>
<evidence type="ECO:0000256" key="4">
    <source>
        <dbReference type="ARBA" id="ARBA00022692"/>
    </source>
</evidence>
<keyword evidence="13" id="KW-0732">Signal</keyword>
<organism evidence="16 17">
    <name type="scientific">Clunio marinus</name>
    <dbReference type="NCBI Taxonomy" id="568069"/>
    <lineage>
        <taxon>Eukaryota</taxon>
        <taxon>Metazoa</taxon>
        <taxon>Ecdysozoa</taxon>
        <taxon>Arthropoda</taxon>
        <taxon>Hexapoda</taxon>
        <taxon>Insecta</taxon>
        <taxon>Pterygota</taxon>
        <taxon>Neoptera</taxon>
        <taxon>Endopterygota</taxon>
        <taxon>Diptera</taxon>
        <taxon>Nematocera</taxon>
        <taxon>Chironomoidea</taxon>
        <taxon>Chironomidae</taxon>
        <taxon>Clunio</taxon>
    </lineage>
</organism>
<reference evidence="16 17" key="1">
    <citation type="submission" date="2015-04" db="EMBL/GenBank/DDBJ databases">
        <authorList>
            <person name="Syromyatnikov M.Y."/>
            <person name="Popov V.N."/>
        </authorList>
    </citation>
    <scope>NUCLEOTIDE SEQUENCE [LARGE SCALE GENOMIC DNA]</scope>
</reference>
<sequence>MCPRKSHLILLLCFAITEAFKGISINKGSEANLISAIKFIAEKQFQRDWPTVNILFSSNQRMKNILNDLVNDVLTSNEEKRSIQLSDCGNITKQAESLRTQNIILLSEISSFRTFESNLLPSLFDFKGFFLISLIESSSSDLEEIFTAMFKKNIYNVDVVIDNCGKISLYTFMPFNSNKSCGNTQPVNLQNCSIKVITFEDSFSIFKVNESDGRFDLKGSDIDILYGLSRSMNFHPNITFLDTFEPWGMVAKNGTVTGALGELVNKNAEIGIGNYFLKANRIEILDHSISYNSLPLMFIIPPGEELSGFKKLLQPYSIEVWILLSIILVTALCGYEVLFMDIK</sequence>
<evidence type="ECO:0000313" key="17">
    <source>
        <dbReference type="Proteomes" id="UP000183832"/>
    </source>
</evidence>
<dbReference type="GO" id="GO:0005886">
    <property type="term" value="C:plasma membrane"/>
    <property type="evidence" value="ECO:0007669"/>
    <property type="project" value="UniProtKB-SubCell"/>
</dbReference>
<feature type="domain" description="Ionotropic glutamate receptor L-glutamate and glycine-binding" evidence="14">
    <location>
        <begin position="195"/>
        <end position="300"/>
    </location>
</feature>
<dbReference type="InterPro" id="IPR019594">
    <property type="entry name" value="Glu/Gly-bd"/>
</dbReference>
<evidence type="ECO:0000259" key="15">
    <source>
        <dbReference type="Pfam" id="PF24061"/>
    </source>
</evidence>
<feature type="signal peptide" evidence="13">
    <location>
        <begin position="1"/>
        <end position="19"/>
    </location>
</feature>
<feature type="domain" description="Putative ionotropic receptor ligand binding" evidence="15">
    <location>
        <begin position="31"/>
        <end position="190"/>
    </location>
</feature>
<comment type="subcellular location">
    <subcellularLocation>
        <location evidence="1">Cell membrane</location>
        <topology evidence="1">Multi-pass membrane protein</topology>
    </subcellularLocation>
</comment>
<evidence type="ECO:0000256" key="6">
    <source>
        <dbReference type="ARBA" id="ARBA00023065"/>
    </source>
</evidence>
<evidence type="ECO:0000256" key="7">
    <source>
        <dbReference type="ARBA" id="ARBA00023136"/>
    </source>
</evidence>
<keyword evidence="4 12" id="KW-0812">Transmembrane</keyword>
<evidence type="ECO:0000256" key="12">
    <source>
        <dbReference type="SAM" id="Phobius"/>
    </source>
</evidence>
<gene>
    <name evidence="16" type="ORF">CLUMA_CG017661</name>
</gene>
<dbReference type="Pfam" id="PF24061">
    <property type="entry name" value="LBD_receptor"/>
    <property type="match status" value="1"/>
</dbReference>
<evidence type="ECO:0000313" key="16">
    <source>
        <dbReference type="EMBL" id="CRL04593.1"/>
    </source>
</evidence>
<protein>
    <submittedName>
        <fullName evidence="16">CLUMA_CG017661, isoform A</fullName>
    </submittedName>
</protein>
<dbReference type="Gene3D" id="3.40.190.10">
    <property type="entry name" value="Periplasmic binding protein-like II"/>
    <property type="match status" value="1"/>
</dbReference>
<evidence type="ECO:0000256" key="10">
    <source>
        <dbReference type="ARBA" id="ARBA00023286"/>
    </source>
</evidence>
<dbReference type="AlphaFoldDB" id="A0A1J1J162"/>
<accession>A0A1J1J162</accession>
<dbReference type="EMBL" id="CVRI01000063">
    <property type="protein sequence ID" value="CRL04593.1"/>
    <property type="molecule type" value="Genomic_DNA"/>
</dbReference>
<dbReference type="SUPFAM" id="SSF53850">
    <property type="entry name" value="Periplasmic binding protein-like II"/>
    <property type="match status" value="1"/>
</dbReference>
<keyword evidence="10" id="KW-1071">Ligand-gated ion channel</keyword>
<evidence type="ECO:0000256" key="5">
    <source>
        <dbReference type="ARBA" id="ARBA00022989"/>
    </source>
</evidence>
<keyword evidence="7 12" id="KW-0472">Membrane</keyword>
<dbReference type="Pfam" id="PF10613">
    <property type="entry name" value="Lig_chan-Glu_bd"/>
    <property type="match status" value="1"/>
</dbReference>
<dbReference type="InterPro" id="IPR056198">
    <property type="entry name" value="LBD_receptor"/>
</dbReference>
<dbReference type="Proteomes" id="UP000183832">
    <property type="component" value="Unassembled WGS sequence"/>
</dbReference>
<feature type="chain" id="PRO_5012995281" evidence="13">
    <location>
        <begin position="20"/>
        <end position="343"/>
    </location>
</feature>
<feature type="transmembrane region" description="Helical" evidence="12">
    <location>
        <begin position="320"/>
        <end position="339"/>
    </location>
</feature>
<dbReference type="STRING" id="568069.A0A1J1J162"/>
<proteinExistence type="predicted"/>
<keyword evidence="2" id="KW-0813">Transport</keyword>
<evidence type="ECO:0000256" key="8">
    <source>
        <dbReference type="ARBA" id="ARBA00023170"/>
    </source>
</evidence>